<dbReference type="InterPro" id="IPR058625">
    <property type="entry name" value="MdtA-like_BSH"/>
</dbReference>
<dbReference type="GO" id="GO:0015562">
    <property type="term" value="F:efflux transmembrane transporter activity"/>
    <property type="evidence" value="ECO:0007669"/>
    <property type="project" value="TreeGrafter"/>
</dbReference>
<dbReference type="Pfam" id="PF25876">
    <property type="entry name" value="HH_MFP_RND"/>
    <property type="match status" value="1"/>
</dbReference>
<dbReference type="EMBL" id="PGGM01000008">
    <property type="protein sequence ID" value="PSH62807.1"/>
    <property type="molecule type" value="Genomic_DNA"/>
</dbReference>
<dbReference type="Gene3D" id="2.40.420.20">
    <property type="match status" value="1"/>
</dbReference>
<evidence type="ECO:0000256" key="2">
    <source>
        <dbReference type="ARBA" id="ARBA00009477"/>
    </source>
</evidence>
<evidence type="ECO:0000256" key="7">
    <source>
        <dbReference type="SAM" id="MobiDB-lite"/>
    </source>
</evidence>
<dbReference type="NCBIfam" id="TIGR01730">
    <property type="entry name" value="RND_mfp"/>
    <property type="match status" value="1"/>
</dbReference>
<evidence type="ECO:0000259" key="12">
    <source>
        <dbReference type="Pfam" id="PF25967"/>
    </source>
</evidence>
<dbReference type="Gene3D" id="2.40.50.100">
    <property type="match status" value="1"/>
</dbReference>
<dbReference type="AlphaFoldDB" id="A0A2P7B8L4"/>
<dbReference type="SUPFAM" id="SSF111369">
    <property type="entry name" value="HlyD-like secretion proteins"/>
    <property type="match status" value="1"/>
</dbReference>
<evidence type="ECO:0000259" key="9">
    <source>
        <dbReference type="Pfam" id="PF25876"/>
    </source>
</evidence>
<dbReference type="InterPro" id="IPR058627">
    <property type="entry name" value="MdtA-like_C"/>
</dbReference>
<evidence type="ECO:0000256" key="3">
    <source>
        <dbReference type="ARBA" id="ARBA00022448"/>
    </source>
</evidence>
<feature type="region of interest" description="Disordered" evidence="7">
    <location>
        <begin position="413"/>
        <end position="435"/>
    </location>
</feature>
<evidence type="ECO:0000259" key="11">
    <source>
        <dbReference type="Pfam" id="PF25944"/>
    </source>
</evidence>
<evidence type="ECO:0000313" key="13">
    <source>
        <dbReference type="EMBL" id="PSH62807.1"/>
    </source>
</evidence>
<sequence length="435" mass="45135">MVGRGISAEALGAPSKEEKYLMKRIGLVIAIPVIVGVGSFLAYPELRASAPDTRALPSASLSVSNSDAAPAGKRRKGSAIPLVVVAEAKAEDVPVTKTVVGTIEPVDTVAIRPQIDGVVIADNVTDGQMVKAGDVLFRLDDRAIRAMIDKDQAQLAKDEASLVAANLDLSGAQDLEKRHVDTTQQVYQAEAAVKVLEASIAMDKAQIEADQVQLSYMTISAPIDGRVGVVNTSIGNLVRTADTGNGLLTITRMKPLRVSFTVAESDLPAFRGAVADHPANVQIKLPGSKDTIAAGTLNFIDSSVDTASGTVVLKAGLPNDDGALWPGQYVTAIVDLSVHKNATTVPLIAVQQGNDGSFVFLVHADKTVAMQPVTLATTVGDIAVIASGIKPGDQVVVDGQLHLQDGATVHTTLAQASGTPPPADKDNSASVEASR</sequence>
<evidence type="ECO:0000256" key="1">
    <source>
        <dbReference type="ARBA" id="ARBA00004236"/>
    </source>
</evidence>
<proteinExistence type="inferred from homology"/>
<name>A0A2P7B8L4_9HYPH</name>
<feature type="transmembrane region" description="Helical" evidence="8">
    <location>
        <begin position="25"/>
        <end position="43"/>
    </location>
</feature>
<reference evidence="14" key="1">
    <citation type="submission" date="2017-11" db="EMBL/GenBank/DDBJ databases">
        <authorList>
            <person name="Kuznetsova I."/>
            <person name="Sazanova A."/>
            <person name="Chirak E."/>
            <person name="Safronova V."/>
            <person name="Willems A."/>
        </authorList>
    </citation>
    <scope>NUCLEOTIDE SEQUENCE [LARGE SCALE GENOMIC DNA]</scope>
    <source>
        <strain evidence="14">CCBAU 03422</strain>
    </source>
</reference>
<comment type="caution">
    <text evidence="13">The sequence shown here is derived from an EMBL/GenBank/DDBJ whole genome shotgun (WGS) entry which is preliminary data.</text>
</comment>
<dbReference type="Proteomes" id="UP000241764">
    <property type="component" value="Unassembled WGS sequence"/>
</dbReference>
<dbReference type="PANTHER" id="PTHR30469:SF36">
    <property type="entry name" value="BLL3903 PROTEIN"/>
    <property type="match status" value="1"/>
</dbReference>
<dbReference type="GO" id="GO:1990281">
    <property type="term" value="C:efflux pump complex"/>
    <property type="evidence" value="ECO:0007669"/>
    <property type="project" value="TreeGrafter"/>
</dbReference>
<keyword evidence="3" id="KW-0813">Transport</keyword>
<protein>
    <submittedName>
        <fullName evidence="13">Efflux RND transporter periplasmic adaptor subunit</fullName>
    </submittedName>
</protein>
<keyword evidence="5" id="KW-0997">Cell inner membrane</keyword>
<keyword evidence="8" id="KW-0812">Transmembrane</keyword>
<accession>A0A2P7B8L4</accession>
<comment type="subcellular location">
    <subcellularLocation>
        <location evidence="1">Cell membrane</location>
    </subcellularLocation>
</comment>
<dbReference type="Pfam" id="PF25944">
    <property type="entry name" value="Beta-barrel_RND"/>
    <property type="match status" value="1"/>
</dbReference>
<dbReference type="Pfam" id="PF25917">
    <property type="entry name" value="BSH_RND"/>
    <property type="match status" value="1"/>
</dbReference>
<feature type="domain" description="Multidrug resistance protein MdtA-like barrel-sandwich hybrid" evidence="10">
    <location>
        <begin position="108"/>
        <end position="245"/>
    </location>
</feature>
<feature type="domain" description="Multidrug resistance protein MdtA-like alpha-helical hairpin" evidence="9">
    <location>
        <begin position="151"/>
        <end position="216"/>
    </location>
</feature>
<dbReference type="InterPro" id="IPR006143">
    <property type="entry name" value="RND_pump_MFP"/>
</dbReference>
<evidence type="ECO:0000256" key="4">
    <source>
        <dbReference type="ARBA" id="ARBA00022475"/>
    </source>
</evidence>
<dbReference type="Pfam" id="PF25967">
    <property type="entry name" value="RND-MFP_C"/>
    <property type="match status" value="1"/>
</dbReference>
<comment type="similarity">
    <text evidence="2">Belongs to the membrane fusion protein (MFP) (TC 8.A.1) family.</text>
</comment>
<evidence type="ECO:0000256" key="8">
    <source>
        <dbReference type="SAM" id="Phobius"/>
    </source>
</evidence>
<dbReference type="OrthoDB" id="9783047at2"/>
<feature type="domain" description="Multidrug resistance protein MdtA-like C-terminal permuted SH3" evidence="12">
    <location>
        <begin position="341"/>
        <end position="399"/>
    </location>
</feature>
<gene>
    <name evidence="13" type="ORF">CU103_18010</name>
</gene>
<organism evidence="13 14">
    <name type="scientific">Phyllobacterium sophorae</name>
    <dbReference type="NCBI Taxonomy" id="1520277"/>
    <lineage>
        <taxon>Bacteria</taxon>
        <taxon>Pseudomonadati</taxon>
        <taxon>Pseudomonadota</taxon>
        <taxon>Alphaproteobacteria</taxon>
        <taxon>Hyphomicrobiales</taxon>
        <taxon>Phyllobacteriaceae</taxon>
        <taxon>Phyllobacterium</taxon>
    </lineage>
</organism>
<evidence type="ECO:0000313" key="14">
    <source>
        <dbReference type="Proteomes" id="UP000241764"/>
    </source>
</evidence>
<dbReference type="InterPro" id="IPR058626">
    <property type="entry name" value="MdtA-like_b-barrel"/>
</dbReference>
<dbReference type="Gene3D" id="2.40.30.170">
    <property type="match status" value="1"/>
</dbReference>
<evidence type="ECO:0000256" key="5">
    <source>
        <dbReference type="ARBA" id="ARBA00022519"/>
    </source>
</evidence>
<dbReference type="PANTHER" id="PTHR30469">
    <property type="entry name" value="MULTIDRUG RESISTANCE PROTEIN MDTA"/>
    <property type="match status" value="1"/>
</dbReference>
<evidence type="ECO:0000256" key="6">
    <source>
        <dbReference type="ARBA" id="ARBA00023136"/>
    </source>
</evidence>
<evidence type="ECO:0000259" key="10">
    <source>
        <dbReference type="Pfam" id="PF25917"/>
    </source>
</evidence>
<keyword evidence="4" id="KW-1003">Cell membrane</keyword>
<feature type="domain" description="Multidrug resistance protein MdtA-like beta-barrel" evidence="11">
    <location>
        <begin position="255"/>
        <end position="336"/>
    </location>
</feature>
<dbReference type="Gene3D" id="1.10.287.470">
    <property type="entry name" value="Helix hairpin bin"/>
    <property type="match status" value="1"/>
</dbReference>
<keyword evidence="8" id="KW-1133">Transmembrane helix</keyword>
<keyword evidence="6 8" id="KW-0472">Membrane</keyword>
<dbReference type="InterPro" id="IPR058624">
    <property type="entry name" value="MdtA-like_HH"/>
</dbReference>
<keyword evidence="14" id="KW-1185">Reference proteome</keyword>